<dbReference type="eggNOG" id="COG1063">
    <property type="taxonomic scope" value="Bacteria"/>
</dbReference>
<dbReference type="Gene3D" id="3.90.180.10">
    <property type="entry name" value="Medium-chain alcohol dehydrogenases, catalytic domain"/>
    <property type="match status" value="1"/>
</dbReference>
<evidence type="ECO:0000256" key="1">
    <source>
        <dbReference type="ARBA" id="ARBA00001947"/>
    </source>
</evidence>
<name>A0A081BKH9_9LACO</name>
<dbReference type="STRING" id="1291743.LOSG293_370050"/>
<dbReference type="GO" id="GO:0046872">
    <property type="term" value="F:metal ion binding"/>
    <property type="evidence" value="ECO:0007669"/>
    <property type="project" value="UniProtKB-KW"/>
</dbReference>
<accession>A0A081BKH9</accession>
<dbReference type="EMBL" id="BBJM01000037">
    <property type="protein sequence ID" value="GAK48547.1"/>
    <property type="molecule type" value="Genomic_DNA"/>
</dbReference>
<dbReference type="Pfam" id="PF00107">
    <property type="entry name" value="ADH_zinc_N"/>
    <property type="match status" value="1"/>
</dbReference>
<organism evidence="5 6">
    <name type="scientific">Secundilactobacillus oryzae JCM 18671</name>
    <dbReference type="NCBI Taxonomy" id="1291743"/>
    <lineage>
        <taxon>Bacteria</taxon>
        <taxon>Bacillati</taxon>
        <taxon>Bacillota</taxon>
        <taxon>Bacilli</taxon>
        <taxon>Lactobacillales</taxon>
        <taxon>Lactobacillaceae</taxon>
        <taxon>Secundilactobacillus</taxon>
    </lineage>
</organism>
<dbReference type="PANTHER" id="PTHR42813">
    <property type="entry name" value="ZINC-TYPE ALCOHOL DEHYDROGENASE-LIKE"/>
    <property type="match status" value="1"/>
</dbReference>
<protein>
    <recommendedName>
        <fullName evidence="4">Alcohol dehydrogenase-like C-terminal domain-containing protein</fullName>
    </recommendedName>
</protein>
<evidence type="ECO:0000256" key="2">
    <source>
        <dbReference type="ARBA" id="ARBA00022723"/>
    </source>
</evidence>
<dbReference type="SUPFAM" id="SSF50129">
    <property type="entry name" value="GroES-like"/>
    <property type="match status" value="1"/>
</dbReference>
<dbReference type="PANTHER" id="PTHR42813:SF2">
    <property type="entry name" value="DEHYDROGENASE, ZINC-CONTAINING, PUTATIVE (AFU_ORTHOLOGUE AFUA_2G02810)-RELATED"/>
    <property type="match status" value="1"/>
</dbReference>
<feature type="domain" description="Alcohol dehydrogenase-like C-terminal" evidence="4">
    <location>
        <begin position="107"/>
        <end position="174"/>
    </location>
</feature>
<dbReference type="SUPFAM" id="SSF51735">
    <property type="entry name" value="NAD(P)-binding Rossmann-fold domains"/>
    <property type="match status" value="1"/>
</dbReference>
<comment type="cofactor">
    <cofactor evidence="1">
        <name>Zn(2+)</name>
        <dbReference type="ChEBI" id="CHEBI:29105"/>
    </cofactor>
</comment>
<dbReference type="InterPro" id="IPR036291">
    <property type="entry name" value="NAD(P)-bd_dom_sf"/>
</dbReference>
<keyword evidence="6" id="KW-1185">Reference proteome</keyword>
<proteinExistence type="predicted"/>
<sequence length="291" mass="30557">MTQVRPGDFVIAPFTHGCGHCAACLAGFDGNCLNQESGGNGGYQGEYLRFTNADWALVKIPGQPSDYSDSMLSSFVTLADVMATGYHAAASAEVKAGDTVVVLGDGAVGLCGVIAAKLRGAKRIIAMMRHEDRQQLAREFGATDIVPERGDAAVTAVMALTAGVGVLATVDHVVEGLRQFEVGAAEVAVQRGVQCVGRSPRRRHRNAKDRVGAQTRLVRRAVQGDYQGVDVALVERILPLEGVIDLVVDVVDGLEDALALQAVAAVAELDGLFFTGGSAGWGLRRGPACRR</sequence>
<keyword evidence="3" id="KW-0862">Zinc</keyword>
<reference evidence="5" key="1">
    <citation type="journal article" date="2014" name="Genome Announc.">
        <title>Draft Genome Sequence of Lactobacillus oryzae Strain SG293T.</title>
        <authorList>
            <person name="Tanizawa Y."/>
            <person name="Fujisawa T."/>
            <person name="Mochizuki T."/>
            <person name="Kaminuma E."/>
            <person name="Nakamura Y."/>
            <person name="Tohno M."/>
        </authorList>
    </citation>
    <scope>NUCLEOTIDE SEQUENCE [LARGE SCALE GENOMIC DNA]</scope>
    <source>
        <strain evidence="5">SG293</strain>
    </source>
</reference>
<dbReference type="AlphaFoldDB" id="A0A081BKH9"/>
<dbReference type="Proteomes" id="UP000028700">
    <property type="component" value="Unassembled WGS sequence"/>
</dbReference>
<evidence type="ECO:0000256" key="3">
    <source>
        <dbReference type="ARBA" id="ARBA00022833"/>
    </source>
</evidence>
<evidence type="ECO:0000313" key="6">
    <source>
        <dbReference type="Proteomes" id="UP000028700"/>
    </source>
</evidence>
<dbReference type="Gene3D" id="3.40.50.720">
    <property type="entry name" value="NAD(P)-binding Rossmann-like Domain"/>
    <property type="match status" value="1"/>
</dbReference>
<gene>
    <name evidence="5" type="ORF">LOSG293_370050</name>
</gene>
<dbReference type="AntiFam" id="ANF00127">
    <property type="entry name" value="Shadow ORF (opposite eno)"/>
</dbReference>
<evidence type="ECO:0000313" key="5">
    <source>
        <dbReference type="EMBL" id="GAK48547.1"/>
    </source>
</evidence>
<keyword evidence="2" id="KW-0479">Metal-binding</keyword>
<evidence type="ECO:0000259" key="4">
    <source>
        <dbReference type="Pfam" id="PF00107"/>
    </source>
</evidence>
<dbReference type="InterPro" id="IPR011032">
    <property type="entry name" value="GroES-like_sf"/>
</dbReference>
<comment type="caution">
    <text evidence="5">The sequence shown here is derived from an EMBL/GenBank/DDBJ whole genome shotgun (WGS) entry which is preliminary data.</text>
</comment>
<dbReference type="InterPro" id="IPR013149">
    <property type="entry name" value="ADH-like_C"/>
</dbReference>